<evidence type="ECO:0000256" key="9">
    <source>
        <dbReference type="ARBA" id="ARBA00023186"/>
    </source>
</evidence>
<evidence type="ECO:0000313" key="11">
    <source>
        <dbReference type="EMBL" id="MBZ1351605.1"/>
    </source>
</evidence>
<keyword evidence="5 10" id="KW-0813">Transport</keyword>
<dbReference type="InterPro" id="IPR004564">
    <property type="entry name" value="OM_lipoprot_carrier_LolA-like"/>
</dbReference>
<dbReference type="SUPFAM" id="SSF89392">
    <property type="entry name" value="Prokaryotic lipoproteins and lipoprotein localization factors"/>
    <property type="match status" value="1"/>
</dbReference>
<proteinExistence type="inferred from homology"/>
<keyword evidence="7 10" id="KW-0574">Periplasm</keyword>
<dbReference type="CDD" id="cd16325">
    <property type="entry name" value="LolA"/>
    <property type="match status" value="1"/>
</dbReference>
<name>A0A953T3M4_9BURK</name>
<keyword evidence="8 10" id="KW-0653">Protein transport</keyword>
<evidence type="ECO:0000256" key="6">
    <source>
        <dbReference type="ARBA" id="ARBA00022729"/>
    </source>
</evidence>
<reference evidence="11" key="1">
    <citation type="submission" date="2021-07" db="EMBL/GenBank/DDBJ databases">
        <title>New genus and species of the family Alcaligenaceae.</title>
        <authorList>
            <person name="Hahn M.W."/>
        </authorList>
    </citation>
    <scope>NUCLEOTIDE SEQUENCE</scope>
    <source>
        <strain evidence="11">LF4-65</strain>
    </source>
</reference>
<evidence type="ECO:0000256" key="10">
    <source>
        <dbReference type="HAMAP-Rule" id="MF_00240"/>
    </source>
</evidence>
<dbReference type="GO" id="GO:0044874">
    <property type="term" value="P:lipoprotein localization to outer membrane"/>
    <property type="evidence" value="ECO:0007669"/>
    <property type="project" value="UniProtKB-UniRule"/>
</dbReference>
<evidence type="ECO:0000256" key="3">
    <source>
        <dbReference type="ARBA" id="ARBA00011245"/>
    </source>
</evidence>
<dbReference type="Pfam" id="PF03548">
    <property type="entry name" value="LolA"/>
    <property type="match status" value="1"/>
</dbReference>
<dbReference type="GO" id="GO:0042597">
    <property type="term" value="C:periplasmic space"/>
    <property type="evidence" value="ECO:0007669"/>
    <property type="project" value="UniProtKB-SubCell"/>
</dbReference>
<keyword evidence="9 10" id="KW-0143">Chaperone</keyword>
<comment type="subunit">
    <text evidence="3 10">Monomer.</text>
</comment>
<dbReference type="AlphaFoldDB" id="A0A953T3M4"/>
<evidence type="ECO:0000256" key="7">
    <source>
        <dbReference type="ARBA" id="ARBA00022764"/>
    </source>
</evidence>
<keyword evidence="12" id="KW-1185">Reference proteome</keyword>
<dbReference type="InterPro" id="IPR018323">
    <property type="entry name" value="OM_lipoprot_carrier_LolA_Pbac"/>
</dbReference>
<evidence type="ECO:0000256" key="5">
    <source>
        <dbReference type="ARBA" id="ARBA00022448"/>
    </source>
</evidence>
<evidence type="ECO:0000256" key="2">
    <source>
        <dbReference type="ARBA" id="ARBA00007615"/>
    </source>
</evidence>
<dbReference type="PANTHER" id="PTHR35869:SF1">
    <property type="entry name" value="OUTER-MEMBRANE LIPOPROTEIN CARRIER PROTEIN"/>
    <property type="match status" value="1"/>
</dbReference>
<dbReference type="Proteomes" id="UP000739565">
    <property type="component" value="Unassembled WGS sequence"/>
</dbReference>
<dbReference type="Gene3D" id="2.50.20.10">
    <property type="entry name" value="Lipoprotein localisation LolA/LolB/LppX"/>
    <property type="match status" value="1"/>
</dbReference>
<keyword evidence="6" id="KW-0732">Signal</keyword>
<dbReference type="HAMAP" id="MF_00240">
    <property type="entry name" value="LolA"/>
    <property type="match status" value="1"/>
</dbReference>
<evidence type="ECO:0000313" key="12">
    <source>
        <dbReference type="Proteomes" id="UP000739565"/>
    </source>
</evidence>
<comment type="caution">
    <text evidence="11">The sequence shown here is derived from an EMBL/GenBank/DDBJ whole genome shotgun (WGS) entry which is preliminary data.</text>
</comment>
<comment type="similarity">
    <text evidence="2 10">Belongs to the LolA family.</text>
</comment>
<organism evidence="11 12">
    <name type="scientific">Zwartia hollandica</name>
    <dbReference type="NCBI Taxonomy" id="324606"/>
    <lineage>
        <taxon>Bacteria</taxon>
        <taxon>Pseudomonadati</taxon>
        <taxon>Pseudomonadota</taxon>
        <taxon>Betaproteobacteria</taxon>
        <taxon>Burkholderiales</taxon>
        <taxon>Alcaligenaceae</taxon>
        <taxon>Zwartia</taxon>
    </lineage>
</organism>
<dbReference type="PANTHER" id="PTHR35869">
    <property type="entry name" value="OUTER-MEMBRANE LIPOPROTEIN CARRIER PROTEIN"/>
    <property type="match status" value="1"/>
</dbReference>
<accession>A0A953T3M4</accession>
<evidence type="ECO:0000256" key="1">
    <source>
        <dbReference type="ARBA" id="ARBA00004418"/>
    </source>
</evidence>
<evidence type="ECO:0000256" key="4">
    <source>
        <dbReference type="ARBA" id="ARBA00014035"/>
    </source>
</evidence>
<comment type="function">
    <text evidence="10">Participates in the translocation of lipoproteins from the inner membrane to the outer membrane. Only forms a complex with a lipoprotein if the residue after the N-terminal Cys is not an aspartate (The Asp acts as a targeting signal to indicate that the lipoprotein should stay in the inner membrane).</text>
</comment>
<dbReference type="GO" id="GO:0042953">
    <property type="term" value="P:lipoprotein transport"/>
    <property type="evidence" value="ECO:0007669"/>
    <property type="project" value="InterPro"/>
</dbReference>
<dbReference type="EMBL" id="JAHXRI010000010">
    <property type="protein sequence ID" value="MBZ1351605.1"/>
    <property type="molecule type" value="Genomic_DNA"/>
</dbReference>
<keyword evidence="11" id="KW-0449">Lipoprotein</keyword>
<gene>
    <name evidence="10" type="primary">lolA</name>
    <name evidence="11" type="ORF">KZZ10_13205</name>
</gene>
<sequence>MSFALGLGCCSTTLQAQTASDQLSSFVQAVQSARGSFSQFTVGPQGQTKPAQTGRFSFKRPGQFNWEVLKPYAQQIVSDGQEMYQFDPDLNQVSVRKVDQAIGASPAAILFGSGALDQAFKVSVLPDKDGLAWLRALPRTGDAGFVHVDIGFQGGLPAHIILLDAFGQTTHVKLSGLVRNPGLASDAFKFVPPPGADVVRMQ</sequence>
<comment type="subcellular location">
    <subcellularLocation>
        <location evidence="1 10">Periplasm</location>
    </subcellularLocation>
</comment>
<evidence type="ECO:0000256" key="8">
    <source>
        <dbReference type="ARBA" id="ARBA00022927"/>
    </source>
</evidence>
<dbReference type="InterPro" id="IPR029046">
    <property type="entry name" value="LolA/LolB/LppX"/>
</dbReference>
<protein>
    <recommendedName>
        <fullName evidence="4 10">Outer-membrane lipoprotein carrier protein</fullName>
    </recommendedName>
</protein>